<dbReference type="EMBL" id="JAPEUR010000001">
    <property type="protein sequence ID" value="KAJ4329405.1"/>
    <property type="molecule type" value="Genomic_DNA"/>
</dbReference>
<accession>A0A9W9BTU5</accession>
<dbReference type="OrthoDB" id="2520703at2759"/>
<dbReference type="Proteomes" id="UP001140502">
    <property type="component" value="Unassembled WGS sequence"/>
</dbReference>
<organism evidence="1 2">
    <name type="scientific">Fusarium piperis</name>
    <dbReference type="NCBI Taxonomy" id="1435070"/>
    <lineage>
        <taxon>Eukaryota</taxon>
        <taxon>Fungi</taxon>
        <taxon>Dikarya</taxon>
        <taxon>Ascomycota</taxon>
        <taxon>Pezizomycotina</taxon>
        <taxon>Sordariomycetes</taxon>
        <taxon>Hypocreomycetidae</taxon>
        <taxon>Hypocreales</taxon>
        <taxon>Nectriaceae</taxon>
        <taxon>Fusarium</taxon>
        <taxon>Fusarium solani species complex</taxon>
    </lineage>
</organism>
<sequence length="425" mass="48895">MGPSRRALLDLSLVSRSVRAIAQPVLYHHFGYLDHGAFDLVKFCRTVYKNPELGKCLRWANISSSAVLLSPRVTRDWLPDAIERFSNHLFPNLQRWEEYSLKGALAPLILLHAPNLERVDDNGRNEDVLSHMVGWQDAALVHNGAFPQNVSSVWLGDWVDTFHDNYKFGINLSLNGLGRLLSSLQALHSLTIYCPWFSIVDKQVLLRHLRVLRLGQFLMPRDQFERLISCTPLLEEFSHFYFGVPGMDRRDSATIPEICEVLTQRKGTLRRLMLDASCTTDDIDGLRLLENLEELKIYAGPLLRLRNNPVRIDSNTLVRILPPSLRKLHVKVKIPGLDLVGKALMTYIPSTYRDSPNEQKLQQVYFDVYEDPGQCYIPFKEALENICHEWTKHGTIVFSRRRFAWYDMGDWGSTEGVVDVEDHRD</sequence>
<protein>
    <submittedName>
        <fullName evidence="1">Uncharacterized protein</fullName>
    </submittedName>
</protein>
<evidence type="ECO:0000313" key="1">
    <source>
        <dbReference type="EMBL" id="KAJ4329405.1"/>
    </source>
</evidence>
<dbReference type="AlphaFoldDB" id="A0A9W9BTU5"/>
<keyword evidence="2" id="KW-1185">Reference proteome</keyword>
<comment type="caution">
    <text evidence="1">The sequence shown here is derived from an EMBL/GenBank/DDBJ whole genome shotgun (WGS) entry which is preliminary data.</text>
</comment>
<evidence type="ECO:0000313" key="2">
    <source>
        <dbReference type="Proteomes" id="UP001140502"/>
    </source>
</evidence>
<name>A0A9W9BTU5_9HYPO</name>
<reference evidence="1" key="1">
    <citation type="submission" date="2022-10" db="EMBL/GenBank/DDBJ databases">
        <title>Tapping the CABI collections for fungal endophytes: first genome assemblies for Collariella, Neodidymelliopsis, Ascochyta clinopodiicola, Didymella pomorum, Didymosphaeria variabile, Neocosmospora piperis and Neocucurbitaria cava.</title>
        <authorList>
            <person name="Hill R."/>
        </authorList>
    </citation>
    <scope>NUCLEOTIDE SEQUENCE</scope>
    <source>
        <strain evidence="1">IMI 366586</strain>
    </source>
</reference>
<gene>
    <name evidence="1" type="ORF">N0V84_000039</name>
</gene>
<proteinExistence type="predicted"/>